<organism evidence="1 2">
    <name type="scientific">Eumeta variegata</name>
    <name type="common">Bagworm moth</name>
    <name type="synonym">Eumeta japonica</name>
    <dbReference type="NCBI Taxonomy" id="151549"/>
    <lineage>
        <taxon>Eukaryota</taxon>
        <taxon>Metazoa</taxon>
        <taxon>Ecdysozoa</taxon>
        <taxon>Arthropoda</taxon>
        <taxon>Hexapoda</taxon>
        <taxon>Insecta</taxon>
        <taxon>Pterygota</taxon>
        <taxon>Neoptera</taxon>
        <taxon>Endopterygota</taxon>
        <taxon>Lepidoptera</taxon>
        <taxon>Glossata</taxon>
        <taxon>Ditrysia</taxon>
        <taxon>Tineoidea</taxon>
        <taxon>Psychidae</taxon>
        <taxon>Oiketicinae</taxon>
        <taxon>Eumeta</taxon>
    </lineage>
</organism>
<dbReference type="Proteomes" id="UP000299102">
    <property type="component" value="Unassembled WGS sequence"/>
</dbReference>
<name>A0A4C1WB75_EUMVA</name>
<evidence type="ECO:0000313" key="1">
    <source>
        <dbReference type="EMBL" id="GBP47395.1"/>
    </source>
</evidence>
<comment type="caution">
    <text evidence="1">The sequence shown here is derived from an EMBL/GenBank/DDBJ whole genome shotgun (WGS) entry which is preliminary data.</text>
</comment>
<dbReference type="EMBL" id="BGZK01000501">
    <property type="protein sequence ID" value="GBP47395.1"/>
    <property type="molecule type" value="Genomic_DNA"/>
</dbReference>
<evidence type="ECO:0000313" key="2">
    <source>
        <dbReference type="Proteomes" id="UP000299102"/>
    </source>
</evidence>
<reference evidence="1 2" key="1">
    <citation type="journal article" date="2019" name="Commun. Biol.">
        <title>The bagworm genome reveals a unique fibroin gene that provides high tensile strength.</title>
        <authorList>
            <person name="Kono N."/>
            <person name="Nakamura H."/>
            <person name="Ohtoshi R."/>
            <person name="Tomita M."/>
            <person name="Numata K."/>
            <person name="Arakawa K."/>
        </authorList>
    </citation>
    <scope>NUCLEOTIDE SEQUENCE [LARGE SCALE GENOMIC DNA]</scope>
</reference>
<dbReference type="AlphaFoldDB" id="A0A4C1WB75"/>
<gene>
    <name evidence="1" type="ORF">EVAR_84987_1</name>
</gene>
<accession>A0A4C1WB75</accession>
<protein>
    <submittedName>
        <fullName evidence="1">Uncharacterized protein</fullName>
    </submittedName>
</protein>
<proteinExistence type="predicted"/>
<sequence>MEIAISSPDAIMIVNHFPFTEIDDRIFCPLARHRFLAPIGAFESGLDLRVRAKASTRAHTTLYHSKVGVYHDASFININMDQALAVA</sequence>
<keyword evidence="2" id="KW-1185">Reference proteome</keyword>